<name>A0AB38TF47_9HYPH</name>
<dbReference type="PANTHER" id="PTHR13847:SF281">
    <property type="entry name" value="FAD DEPENDENT OXIDOREDUCTASE DOMAIN-CONTAINING PROTEIN"/>
    <property type="match status" value="1"/>
</dbReference>
<feature type="domain" description="FAD dependent oxidoreductase" evidence="2">
    <location>
        <begin position="37"/>
        <end position="273"/>
    </location>
</feature>
<evidence type="ECO:0000259" key="2">
    <source>
        <dbReference type="Pfam" id="PF01266"/>
    </source>
</evidence>
<dbReference type="InterPro" id="IPR036188">
    <property type="entry name" value="FAD/NAD-bd_sf"/>
</dbReference>
<gene>
    <name evidence="3" type="ORF">LRP29_06895</name>
</gene>
<sequence>MDHAAARTPADTSLSGWYGILPPPKAPEVLRDRHKADWLIVGAGFAGLAAARRLSQLVPDERIAVVDAQRIGWGAAGRNSGFMIDLPHELGSEHYGGSQDRDRRRIRLNRAAIEFSASSADEYGLQKFFVRAGKFHGAATGHGLSALRGFEEHLTGLGEPFERLDALQLKEITGTDFFAGGTFTPGTVMAQPAGFIRGLAQGLTRGLHIFENSPVISLQTGKMHNVRTAGGEITAPRLILTVNGHLESFGFFRKRLLHVFTYASMTRPLSRTEQALLGGQPT</sequence>
<evidence type="ECO:0000313" key="4">
    <source>
        <dbReference type="Proteomes" id="UP001060070"/>
    </source>
</evidence>
<dbReference type="SUPFAM" id="SSF51905">
    <property type="entry name" value="FAD/NAD(P)-binding domain"/>
    <property type="match status" value="1"/>
</dbReference>
<dbReference type="RefSeq" id="WP_050580555.1">
    <property type="nucleotide sequence ID" value="NZ_CP088147.1"/>
</dbReference>
<evidence type="ECO:0000313" key="3">
    <source>
        <dbReference type="EMBL" id="UTU53142.1"/>
    </source>
</evidence>
<dbReference type="PANTHER" id="PTHR13847">
    <property type="entry name" value="SARCOSINE DEHYDROGENASE-RELATED"/>
    <property type="match status" value="1"/>
</dbReference>
<keyword evidence="4" id="KW-1185">Reference proteome</keyword>
<dbReference type="Gene3D" id="3.30.9.10">
    <property type="entry name" value="D-Amino Acid Oxidase, subunit A, domain 2"/>
    <property type="match status" value="1"/>
</dbReference>
<dbReference type="Proteomes" id="UP001060070">
    <property type="component" value="Chromosome"/>
</dbReference>
<dbReference type="EMBL" id="CP088147">
    <property type="protein sequence ID" value="UTU53142.1"/>
    <property type="molecule type" value="Genomic_DNA"/>
</dbReference>
<reference evidence="3 4" key="1">
    <citation type="journal article" date="2022" name="Microbiol. Resour. Announc.">
        <title>Complete Genome Sequence of Mesorhizobium ciceri Strain R30, a Rhizobium Used as a Commercial Inoculant for Chickpea in Argentina.</title>
        <authorList>
            <person name="Foresto E."/>
            <person name="Revale S."/>
            <person name="Primo E."/>
            <person name="Nievas F."/>
            <person name="Carezzano E."/>
            <person name="Puente M."/>
            <person name="Alzari P."/>
            <person name="Mart M."/>
            <person name="Ben-Assaya M."/>
            <person name="Mornico D."/>
            <person name="Santoro M."/>
            <person name="Mart F."/>
            <person name="Giordano W."/>
            <person name="Bogino P."/>
        </authorList>
    </citation>
    <scope>NUCLEOTIDE SEQUENCE [LARGE SCALE GENOMIC DNA]</scope>
    <source>
        <strain evidence="3 4">R30</strain>
    </source>
</reference>
<dbReference type="InterPro" id="IPR006076">
    <property type="entry name" value="FAD-dep_OxRdtase"/>
</dbReference>
<keyword evidence="1" id="KW-0560">Oxidoreductase</keyword>
<dbReference type="GO" id="GO:0005737">
    <property type="term" value="C:cytoplasm"/>
    <property type="evidence" value="ECO:0007669"/>
    <property type="project" value="TreeGrafter"/>
</dbReference>
<dbReference type="Gene3D" id="3.50.50.60">
    <property type="entry name" value="FAD/NAD(P)-binding domain"/>
    <property type="match status" value="1"/>
</dbReference>
<proteinExistence type="predicted"/>
<evidence type="ECO:0000256" key="1">
    <source>
        <dbReference type="ARBA" id="ARBA00023002"/>
    </source>
</evidence>
<accession>A0AB38TF47</accession>
<protein>
    <submittedName>
        <fullName evidence="3">FAD-binding oxidoreductase</fullName>
    </submittedName>
</protein>
<organism evidence="3 4">
    <name type="scientific">Mesorhizobium ciceri</name>
    <dbReference type="NCBI Taxonomy" id="39645"/>
    <lineage>
        <taxon>Bacteria</taxon>
        <taxon>Pseudomonadati</taxon>
        <taxon>Pseudomonadota</taxon>
        <taxon>Alphaproteobacteria</taxon>
        <taxon>Hyphomicrobiales</taxon>
        <taxon>Phyllobacteriaceae</taxon>
        <taxon>Mesorhizobium</taxon>
    </lineage>
</organism>
<dbReference type="AlphaFoldDB" id="A0AB38TF47"/>
<dbReference type="Pfam" id="PF01266">
    <property type="entry name" value="DAO"/>
    <property type="match status" value="1"/>
</dbReference>
<dbReference type="GO" id="GO:0016491">
    <property type="term" value="F:oxidoreductase activity"/>
    <property type="evidence" value="ECO:0007669"/>
    <property type="project" value="UniProtKB-KW"/>
</dbReference>